<dbReference type="PANTHER" id="PTHR33567">
    <property type="entry name" value="CHROMATE ION TRANSPORTER (EUROFUNG)"/>
    <property type="match status" value="1"/>
</dbReference>
<dbReference type="EMBL" id="JACDUT010000002">
    <property type="protein sequence ID" value="MBA2874171.1"/>
    <property type="molecule type" value="Genomic_DNA"/>
</dbReference>
<feature type="transmembrane region" description="Helical" evidence="7">
    <location>
        <begin position="284"/>
        <end position="308"/>
    </location>
</feature>
<feature type="transmembrane region" description="Helical" evidence="7">
    <location>
        <begin position="6"/>
        <end position="29"/>
    </location>
</feature>
<comment type="caution">
    <text evidence="8">The sequence shown here is derived from an EMBL/GenBank/DDBJ whole genome shotgun (WGS) entry which is preliminary data.</text>
</comment>
<evidence type="ECO:0000256" key="5">
    <source>
        <dbReference type="ARBA" id="ARBA00022989"/>
    </source>
</evidence>
<accession>A0A7V9Z527</accession>
<feature type="transmembrane region" description="Helical" evidence="7">
    <location>
        <begin position="140"/>
        <end position="172"/>
    </location>
</feature>
<evidence type="ECO:0000256" key="1">
    <source>
        <dbReference type="ARBA" id="ARBA00004651"/>
    </source>
</evidence>
<reference evidence="8 9" key="1">
    <citation type="submission" date="2020-07" db="EMBL/GenBank/DDBJ databases">
        <title>Genomic Encyclopedia of Type Strains, Phase IV (KMG-IV): sequencing the most valuable type-strain genomes for metagenomic binning, comparative biology and taxonomic classification.</title>
        <authorList>
            <person name="Goeker M."/>
        </authorList>
    </citation>
    <scope>NUCLEOTIDE SEQUENCE [LARGE SCALE GENOMIC DNA]</scope>
    <source>
        <strain evidence="8 9">DSM 15730</strain>
    </source>
</reference>
<feature type="transmembrane region" description="Helical" evidence="7">
    <location>
        <begin position="192"/>
        <end position="212"/>
    </location>
</feature>
<evidence type="ECO:0000313" key="8">
    <source>
        <dbReference type="EMBL" id="MBA2874171.1"/>
    </source>
</evidence>
<dbReference type="InterPro" id="IPR014047">
    <property type="entry name" value="Chr_Tranpt_l_chain"/>
</dbReference>
<dbReference type="NCBIfam" id="TIGR00937">
    <property type="entry name" value="2A51"/>
    <property type="match status" value="1"/>
</dbReference>
<dbReference type="PIRSF" id="PIRSF004810">
    <property type="entry name" value="ChrA"/>
    <property type="match status" value="1"/>
</dbReference>
<feature type="transmembrane region" description="Helical" evidence="7">
    <location>
        <begin position="77"/>
        <end position="98"/>
    </location>
</feature>
<organism evidence="8 9">
    <name type="scientific">Thermaerobacillus caldiproteolyticus</name>
    <dbReference type="NCBI Taxonomy" id="247480"/>
    <lineage>
        <taxon>Bacteria</taxon>
        <taxon>Bacillati</taxon>
        <taxon>Bacillota</taxon>
        <taxon>Bacilli</taxon>
        <taxon>Bacillales</taxon>
        <taxon>Anoxybacillaceae</taxon>
        <taxon>Thermaerobacillus</taxon>
    </lineage>
</organism>
<evidence type="ECO:0000313" key="9">
    <source>
        <dbReference type="Proteomes" id="UP000523087"/>
    </source>
</evidence>
<evidence type="ECO:0000256" key="2">
    <source>
        <dbReference type="ARBA" id="ARBA00005262"/>
    </source>
</evidence>
<comment type="subcellular location">
    <subcellularLocation>
        <location evidence="1">Cell membrane</location>
        <topology evidence="1">Multi-pass membrane protein</topology>
    </subcellularLocation>
</comment>
<feature type="transmembrane region" description="Helical" evidence="7">
    <location>
        <begin position="350"/>
        <end position="379"/>
    </location>
</feature>
<keyword evidence="3" id="KW-1003">Cell membrane</keyword>
<name>A0A7V9Z527_9BACL</name>
<dbReference type="AlphaFoldDB" id="A0A7V9Z527"/>
<keyword evidence="6 7" id="KW-0472">Membrane</keyword>
<keyword evidence="9" id="KW-1185">Reference proteome</keyword>
<evidence type="ECO:0000256" key="4">
    <source>
        <dbReference type="ARBA" id="ARBA00022692"/>
    </source>
</evidence>
<evidence type="ECO:0000256" key="3">
    <source>
        <dbReference type="ARBA" id="ARBA00022475"/>
    </source>
</evidence>
<comment type="similarity">
    <text evidence="2">Belongs to the chromate ion transporter (CHR) (TC 2.A.51) family.</text>
</comment>
<dbReference type="Proteomes" id="UP000523087">
    <property type="component" value="Unassembled WGS sequence"/>
</dbReference>
<dbReference type="InterPro" id="IPR003370">
    <property type="entry name" value="Chromate_transpt"/>
</dbReference>
<dbReference type="Pfam" id="PF02417">
    <property type="entry name" value="Chromate_transp"/>
    <property type="match status" value="2"/>
</dbReference>
<sequence length="386" mass="42091">MRVITIFMAALKLGLTSFGGPIAHLGYFYDEYVKRRKWIDDKTYGDLVALCQFLPGPTSSQVGIGIGFIRGGMIGGIGAWLGFTLPSALFLLTFAYIVEVFHLYESGWMKGLKLVAVAIVAQAVWEMAKKLTPDRFRITIATAVAVITLLVPSPFVQLFLLLISGLIGVVYLQPKLGHVSSTLSLTLSKKGGIISFACFFLLLGLFPLLHSVTESKWIAMLDSFYRAGSLVFGGGHVVLPLLEKELVPAWMSHEQFLAGYGAAQAVPGPLFTFASYVGTVTGGWLGGVFATIAIFLPSFFLVFGALPFWQSLRQNRRIQALFNGVNAGVVGILLAALYNPIWTTSIVSTWHFTIALICFILLVYWKWPAWFVVVAAALAGEVFLSS</sequence>
<dbReference type="PANTHER" id="PTHR33567:SF3">
    <property type="entry name" value="CHROMATE ION TRANSPORTER (EUROFUNG)"/>
    <property type="match status" value="1"/>
</dbReference>
<evidence type="ECO:0000256" key="7">
    <source>
        <dbReference type="SAM" id="Phobius"/>
    </source>
</evidence>
<feature type="transmembrane region" description="Helical" evidence="7">
    <location>
        <begin position="320"/>
        <end position="338"/>
    </location>
</feature>
<keyword evidence="4 7" id="KW-0812">Transmembrane</keyword>
<gene>
    <name evidence="8" type="ORF">HNR31_000941</name>
</gene>
<protein>
    <submittedName>
        <fullName evidence="8">Chromate transporter</fullName>
    </submittedName>
</protein>
<dbReference type="GO" id="GO:0005886">
    <property type="term" value="C:plasma membrane"/>
    <property type="evidence" value="ECO:0007669"/>
    <property type="project" value="UniProtKB-SubCell"/>
</dbReference>
<dbReference type="GO" id="GO:0015109">
    <property type="term" value="F:chromate transmembrane transporter activity"/>
    <property type="evidence" value="ECO:0007669"/>
    <property type="project" value="InterPro"/>
</dbReference>
<feature type="transmembrane region" description="Helical" evidence="7">
    <location>
        <begin position="224"/>
        <end position="242"/>
    </location>
</feature>
<proteinExistence type="inferred from homology"/>
<evidence type="ECO:0000256" key="6">
    <source>
        <dbReference type="ARBA" id="ARBA00023136"/>
    </source>
</evidence>
<keyword evidence="5 7" id="KW-1133">Transmembrane helix</keyword>